<dbReference type="KEGG" id="mfa:Mfla_1795"/>
<accession>Q1H0C5</accession>
<keyword evidence="8" id="KW-1185">Reference proteome</keyword>
<name>Q1H0C5_METFK</name>
<dbReference type="HOGENOM" id="CLU_079569_3_2_4"/>
<dbReference type="GO" id="GO:0005886">
    <property type="term" value="C:plasma membrane"/>
    <property type="evidence" value="ECO:0007669"/>
    <property type="project" value="UniProtKB-SubCell"/>
</dbReference>
<evidence type="ECO:0000256" key="1">
    <source>
        <dbReference type="ARBA" id="ARBA00004651"/>
    </source>
</evidence>
<keyword evidence="5 6" id="KW-0472">Membrane</keyword>
<keyword evidence="3 6" id="KW-0812">Transmembrane</keyword>
<dbReference type="PIRSF" id="PIRSF006324">
    <property type="entry name" value="LeuE"/>
    <property type="match status" value="1"/>
</dbReference>
<evidence type="ECO:0000313" key="7">
    <source>
        <dbReference type="EMBL" id="ABE50062.1"/>
    </source>
</evidence>
<feature type="transmembrane region" description="Helical" evidence="6">
    <location>
        <begin position="41"/>
        <end position="66"/>
    </location>
</feature>
<evidence type="ECO:0000256" key="6">
    <source>
        <dbReference type="SAM" id="Phobius"/>
    </source>
</evidence>
<dbReference type="EMBL" id="CP000284">
    <property type="protein sequence ID" value="ABE50062.1"/>
    <property type="molecule type" value="Genomic_DNA"/>
</dbReference>
<gene>
    <name evidence="7" type="ordered locus">Mfla_1795</name>
</gene>
<evidence type="ECO:0000256" key="4">
    <source>
        <dbReference type="ARBA" id="ARBA00022989"/>
    </source>
</evidence>
<dbReference type="STRING" id="265072.Mfla_1795"/>
<feature type="transmembrane region" description="Helical" evidence="6">
    <location>
        <begin position="72"/>
        <end position="92"/>
    </location>
</feature>
<reference evidence="7 8" key="1">
    <citation type="submission" date="2006-03" db="EMBL/GenBank/DDBJ databases">
        <title>Complete sequence of Methylobacillus flagellatus KT.</title>
        <authorList>
            <consortium name="US DOE Joint Genome Institute"/>
            <person name="Copeland A."/>
            <person name="Lucas S."/>
            <person name="Lapidus A."/>
            <person name="Barry K."/>
            <person name="Detter J.C."/>
            <person name="Glavina del Rio T."/>
            <person name="Hammon N."/>
            <person name="Israni S."/>
            <person name="Dalin E."/>
            <person name="Tice H."/>
            <person name="Pitluck S."/>
            <person name="Brettin T."/>
            <person name="Bruce D."/>
            <person name="Han C."/>
            <person name="Tapia R."/>
            <person name="Saunders E."/>
            <person name="Gilna P."/>
            <person name="Schmutz J."/>
            <person name="Larimer F."/>
            <person name="Land M."/>
            <person name="Kyrpides N."/>
            <person name="Anderson I."/>
            <person name="Richardson P."/>
        </authorList>
    </citation>
    <scope>NUCLEOTIDE SEQUENCE [LARGE SCALE GENOMIC DNA]</scope>
    <source>
        <strain evidence="8">KT / ATCC 51484 / DSM 6875</strain>
    </source>
</reference>
<dbReference type="Pfam" id="PF01810">
    <property type="entry name" value="LysE"/>
    <property type="match status" value="1"/>
</dbReference>
<dbReference type="PANTHER" id="PTHR30086:SF20">
    <property type="entry name" value="ARGININE EXPORTER PROTEIN ARGO-RELATED"/>
    <property type="match status" value="1"/>
</dbReference>
<dbReference type="GO" id="GO:0015171">
    <property type="term" value="F:amino acid transmembrane transporter activity"/>
    <property type="evidence" value="ECO:0007669"/>
    <property type="project" value="TreeGrafter"/>
</dbReference>
<evidence type="ECO:0000313" key="8">
    <source>
        <dbReference type="Proteomes" id="UP000002440"/>
    </source>
</evidence>
<dbReference type="eggNOG" id="COG1280">
    <property type="taxonomic scope" value="Bacteria"/>
</dbReference>
<evidence type="ECO:0000256" key="2">
    <source>
        <dbReference type="ARBA" id="ARBA00022475"/>
    </source>
</evidence>
<feature type="transmembrane region" description="Helical" evidence="6">
    <location>
        <begin position="153"/>
        <end position="173"/>
    </location>
</feature>
<dbReference type="InterPro" id="IPR001123">
    <property type="entry name" value="LeuE-type"/>
</dbReference>
<feature type="transmembrane region" description="Helical" evidence="6">
    <location>
        <begin position="6"/>
        <end position="29"/>
    </location>
</feature>
<dbReference type="AlphaFoldDB" id="Q1H0C5"/>
<feature type="transmembrane region" description="Helical" evidence="6">
    <location>
        <begin position="121"/>
        <end position="141"/>
    </location>
</feature>
<evidence type="ECO:0000256" key="3">
    <source>
        <dbReference type="ARBA" id="ARBA00022692"/>
    </source>
</evidence>
<proteinExistence type="predicted"/>
<dbReference type="PANTHER" id="PTHR30086">
    <property type="entry name" value="ARGININE EXPORTER PROTEIN ARGO"/>
    <property type="match status" value="1"/>
</dbReference>
<comment type="subcellular location">
    <subcellularLocation>
        <location evidence="1">Cell membrane</location>
        <topology evidence="1">Multi-pass membrane protein</topology>
    </subcellularLocation>
</comment>
<organism evidence="7 8">
    <name type="scientific">Methylobacillus flagellatus (strain ATCC 51484 / DSM 6875 / VKM B-1610 / KT)</name>
    <dbReference type="NCBI Taxonomy" id="265072"/>
    <lineage>
        <taxon>Bacteria</taxon>
        <taxon>Pseudomonadati</taxon>
        <taxon>Pseudomonadota</taxon>
        <taxon>Betaproteobacteria</taxon>
        <taxon>Nitrosomonadales</taxon>
        <taxon>Methylophilaceae</taxon>
        <taxon>Methylobacillus</taxon>
    </lineage>
</organism>
<dbReference type="Proteomes" id="UP000002440">
    <property type="component" value="Chromosome"/>
</dbReference>
<keyword evidence="2" id="KW-1003">Cell membrane</keyword>
<dbReference type="RefSeq" id="WP_011480016.1">
    <property type="nucleotide sequence ID" value="NC_007947.1"/>
</dbReference>
<evidence type="ECO:0000256" key="5">
    <source>
        <dbReference type="ARBA" id="ARBA00023136"/>
    </source>
</evidence>
<protein>
    <submittedName>
        <fullName evidence="7">Lysine exporter protein (LYSE/YGGA)</fullName>
    </submittedName>
</protein>
<dbReference type="OrthoDB" id="9804822at2"/>
<sequence length="212" mass="21857">MVSIDTALQFIAVSAVLAVVPGPDNLFVLMQSAAGGARKGIAVTLGLCTGLVVHTAAVAFGVAAIFQASAAAFTALKILGATYLLYLAYGALTSGMDTPVASEGPAGAGRDNLTGLYRRGILMNITNPKVALFFLAFLPQFAKAGAGPAALQILQLGGLFMMTALMIFSLIAYTAGRLSHWLRRSPKAIKTMNRVAGIVFIGLAAKLAAAQR</sequence>
<keyword evidence="4 6" id="KW-1133">Transmembrane helix</keyword>